<dbReference type="GO" id="GO:0005524">
    <property type="term" value="F:ATP binding"/>
    <property type="evidence" value="ECO:0007669"/>
    <property type="project" value="UniProtKB-KW"/>
</dbReference>
<dbReference type="GO" id="GO:0004674">
    <property type="term" value="F:protein serine/threonine kinase activity"/>
    <property type="evidence" value="ECO:0007669"/>
    <property type="project" value="UniProtKB-KW"/>
</dbReference>
<dbReference type="SMART" id="SM00220">
    <property type="entry name" value="S_TKc"/>
    <property type="match status" value="1"/>
</dbReference>
<dbReference type="PROSITE" id="PS50011">
    <property type="entry name" value="PROTEIN_KINASE_DOM"/>
    <property type="match status" value="1"/>
</dbReference>
<protein>
    <recommendedName>
        <fullName evidence="1">non-specific serine/threonine protein kinase</fullName>
        <ecNumber evidence="1">2.7.11.1</ecNumber>
    </recommendedName>
</protein>
<evidence type="ECO:0000256" key="7">
    <source>
        <dbReference type="ARBA" id="ARBA00047899"/>
    </source>
</evidence>
<dbReference type="GO" id="GO:0005737">
    <property type="term" value="C:cytoplasm"/>
    <property type="evidence" value="ECO:0007669"/>
    <property type="project" value="TreeGrafter"/>
</dbReference>
<evidence type="ECO:0000256" key="3">
    <source>
        <dbReference type="ARBA" id="ARBA00022679"/>
    </source>
</evidence>
<dbReference type="CDD" id="cd00180">
    <property type="entry name" value="PKc"/>
    <property type="match status" value="1"/>
</dbReference>
<evidence type="ECO:0000256" key="8">
    <source>
        <dbReference type="ARBA" id="ARBA00048679"/>
    </source>
</evidence>
<dbReference type="PANTHER" id="PTHR24361:SF433">
    <property type="entry name" value="PROTEIN KINASE DOMAIN-CONTAINING PROTEIN"/>
    <property type="match status" value="1"/>
</dbReference>
<dbReference type="EMBL" id="JAADJZ010000028">
    <property type="protein sequence ID" value="KAF2866305.1"/>
    <property type="molecule type" value="Genomic_DNA"/>
</dbReference>
<evidence type="ECO:0000256" key="1">
    <source>
        <dbReference type="ARBA" id="ARBA00012513"/>
    </source>
</evidence>
<reference evidence="11 12" key="1">
    <citation type="submission" date="2020-01" db="EMBL/GenBank/DDBJ databases">
        <authorList>
            <consortium name="DOE Joint Genome Institute"/>
            <person name="Haridas S."/>
            <person name="Albert R."/>
            <person name="Binder M."/>
            <person name="Bloem J."/>
            <person name="Labutti K."/>
            <person name="Salamov A."/>
            <person name="Andreopoulos B."/>
            <person name="Baker S.E."/>
            <person name="Barry K."/>
            <person name="Bills G."/>
            <person name="Bluhm B.H."/>
            <person name="Cannon C."/>
            <person name="Castanera R."/>
            <person name="Culley D.E."/>
            <person name="Daum C."/>
            <person name="Ezra D."/>
            <person name="Gonzalez J.B."/>
            <person name="Henrissat B."/>
            <person name="Kuo A."/>
            <person name="Liang C."/>
            <person name="Lipzen A."/>
            <person name="Lutzoni F."/>
            <person name="Magnuson J."/>
            <person name="Mondo S."/>
            <person name="Nolan M."/>
            <person name="Ohm R."/>
            <person name="Pangilinan J."/>
            <person name="Park H.-J.H."/>
            <person name="Ramirez L."/>
            <person name="Alfaro M."/>
            <person name="Sun H."/>
            <person name="Tritt A."/>
            <person name="Yoshinaga Y."/>
            <person name="Zwiers L.-H.L."/>
            <person name="Turgeon B.G."/>
            <person name="Goodwin S.B."/>
            <person name="Spatafora J.W."/>
            <person name="Crous P.W."/>
            <person name="Grigoriev I.V."/>
        </authorList>
    </citation>
    <scope>NUCLEOTIDE SEQUENCE [LARGE SCALE GENOMIC DNA]</scope>
    <source>
        <strain evidence="11 12">CBS 611.86</strain>
    </source>
</reference>
<keyword evidence="12" id="KW-1185">Reference proteome</keyword>
<gene>
    <name evidence="11" type="ORF">BDV95DRAFT_611770</name>
</gene>
<dbReference type="InterPro" id="IPR000719">
    <property type="entry name" value="Prot_kinase_dom"/>
</dbReference>
<proteinExistence type="predicted"/>
<evidence type="ECO:0000256" key="2">
    <source>
        <dbReference type="ARBA" id="ARBA00022527"/>
    </source>
</evidence>
<dbReference type="Pfam" id="PF00069">
    <property type="entry name" value="Pkinase"/>
    <property type="match status" value="1"/>
</dbReference>
<dbReference type="InterPro" id="IPR053235">
    <property type="entry name" value="Ser_Thr_kinase"/>
</dbReference>
<evidence type="ECO:0000313" key="12">
    <source>
        <dbReference type="Proteomes" id="UP000481861"/>
    </source>
</evidence>
<keyword evidence="5 11" id="KW-0418">Kinase</keyword>
<dbReference type="Gene3D" id="1.10.510.10">
    <property type="entry name" value="Transferase(Phosphotransferase) domain 1"/>
    <property type="match status" value="1"/>
</dbReference>
<keyword evidence="6" id="KW-0067">ATP-binding</keyword>
<organism evidence="11 12">
    <name type="scientific">Massariosphaeria phaeospora</name>
    <dbReference type="NCBI Taxonomy" id="100035"/>
    <lineage>
        <taxon>Eukaryota</taxon>
        <taxon>Fungi</taxon>
        <taxon>Dikarya</taxon>
        <taxon>Ascomycota</taxon>
        <taxon>Pezizomycotina</taxon>
        <taxon>Dothideomycetes</taxon>
        <taxon>Pleosporomycetidae</taxon>
        <taxon>Pleosporales</taxon>
        <taxon>Pleosporales incertae sedis</taxon>
        <taxon>Massariosphaeria</taxon>
    </lineage>
</organism>
<comment type="caution">
    <text evidence="11">The sequence shown here is derived from an EMBL/GenBank/DDBJ whole genome shotgun (WGS) entry which is preliminary data.</text>
</comment>
<evidence type="ECO:0000256" key="6">
    <source>
        <dbReference type="ARBA" id="ARBA00022840"/>
    </source>
</evidence>
<dbReference type="AlphaFoldDB" id="A0A7C8MG59"/>
<sequence length="429" mass="47514">MPGDFGPFIGPDRYEAIWGSNLDSMIDAAVVLERSPPQLEPPKVIPNEDADALLMLASLSAGMSRETSTQGFFPPQEEGPSDPPGDWEPRGGFLNPISDRPQRLRSELAGRTGWDTISNSSGTAIERSLAVVATLGHGSLGLVEEVEIPGVNGISFVRKRVLLPHHRRVQRLAIVQAEAKIVEDLVHTHIIHIIGTYETTPKTGVPSFSLLMWPVAQKDLSAFLNEYPEDQSNKQERKTWLVQWPACLISALAYIHSQGIRHQDIKPSNIICHATGKIFFTDFSSSARFNPLNTTSTENPARTSAMYSASEVLDRLDVDDTYQRHGTGSDIFSLGCVFIEMLVVRAGYSVEKFHACLAELDGRAGLPYAHMLDSTVAFIMSMTEFNRGFFLVEVVRDMVKKARKERPSAQLVKSRISDWYGIRCTCAEP</sequence>
<evidence type="ECO:0000256" key="5">
    <source>
        <dbReference type="ARBA" id="ARBA00022777"/>
    </source>
</evidence>
<dbReference type="Proteomes" id="UP000481861">
    <property type="component" value="Unassembled WGS sequence"/>
</dbReference>
<dbReference type="InterPro" id="IPR011009">
    <property type="entry name" value="Kinase-like_dom_sf"/>
</dbReference>
<comment type="catalytic activity">
    <reaction evidence="8">
        <text>L-seryl-[protein] + ATP = O-phospho-L-seryl-[protein] + ADP + H(+)</text>
        <dbReference type="Rhea" id="RHEA:17989"/>
        <dbReference type="Rhea" id="RHEA-COMP:9863"/>
        <dbReference type="Rhea" id="RHEA-COMP:11604"/>
        <dbReference type="ChEBI" id="CHEBI:15378"/>
        <dbReference type="ChEBI" id="CHEBI:29999"/>
        <dbReference type="ChEBI" id="CHEBI:30616"/>
        <dbReference type="ChEBI" id="CHEBI:83421"/>
        <dbReference type="ChEBI" id="CHEBI:456216"/>
        <dbReference type="EC" id="2.7.11.1"/>
    </reaction>
</comment>
<dbReference type="PROSITE" id="PS00108">
    <property type="entry name" value="PROTEIN_KINASE_ST"/>
    <property type="match status" value="1"/>
</dbReference>
<evidence type="ECO:0000259" key="10">
    <source>
        <dbReference type="PROSITE" id="PS50011"/>
    </source>
</evidence>
<feature type="domain" description="Protein kinase" evidence="10">
    <location>
        <begin position="129"/>
        <end position="420"/>
    </location>
</feature>
<dbReference type="InterPro" id="IPR008271">
    <property type="entry name" value="Ser/Thr_kinase_AS"/>
</dbReference>
<keyword evidence="4" id="KW-0547">Nucleotide-binding</keyword>
<accession>A0A7C8MG59</accession>
<name>A0A7C8MG59_9PLEO</name>
<evidence type="ECO:0000313" key="11">
    <source>
        <dbReference type="EMBL" id="KAF2866305.1"/>
    </source>
</evidence>
<dbReference type="OrthoDB" id="4062651at2759"/>
<dbReference type="SUPFAM" id="SSF56112">
    <property type="entry name" value="Protein kinase-like (PK-like)"/>
    <property type="match status" value="1"/>
</dbReference>
<evidence type="ECO:0000256" key="9">
    <source>
        <dbReference type="SAM" id="MobiDB-lite"/>
    </source>
</evidence>
<comment type="catalytic activity">
    <reaction evidence="7">
        <text>L-threonyl-[protein] + ATP = O-phospho-L-threonyl-[protein] + ADP + H(+)</text>
        <dbReference type="Rhea" id="RHEA:46608"/>
        <dbReference type="Rhea" id="RHEA-COMP:11060"/>
        <dbReference type="Rhea" id="RHEA-COMP:11605"/>
        <dbReference type="ChEBI" id="CHEBI:15378"/>
        <dbReference type="ChEBI" id="CHEBI:30013"/>
        <dbReference type="ChEBI" id="CHEBI:30616"/>
        <dbReference type="ChEBI" id="CHEBI:61977"/>
        <dbReference type="ChEBI" id="CHEBI:456216"/>
        <dbReference type="EC" id="2.7.11.1"/>
    </reaction>
</comment>
<evidence type="ECO:0000256" key="4">
    <source>
        <dbReference type="ARBA" id="ARBA00022741"/>
    </source>
</evidence>
<dbReference type="EC" id="2.7.11.1" evidence="1"/>
<keyword evidence="3" id="KW-0808">Transferase</keyword>
<dbReference type="PANTHER" id="PTHR24361">
    <property type="entry name" value="MITOGEN-ACTIVATED KINASE KINASE KINASE"/>
    <property type="match status" value="1"/>
</dbReference>
<keyword evidence="2" id="KW-0723">Serine/threonine-protein kinase</keyword>
<feature type="region of interest" description="Disordered" evidence="9">
    <location>
        <begin position="65"/>
        <end position="99"/>
    </location>
</feature>